<gene>
    <name evidence="2" type="ORF">H8702_09680</name>
</gene>
<name>A0A8J6P8K7_9FIRM</name>
<accession>A0A8J6P8K7</accession>
<keyword evidence="3" id="KW-1185">Reference proteome</keyword>
<protein>
    <submittedName>
        <fullName evidence="2">Uncharacterized protein</fullName>
    </submittedName>
</protein>
<comment type="caution">
    <text evidence="2">The sequence shown here is derived from an EMBL/GenBank/DDBJ whole genome shotgun (WGS) entry which is preliminary data.</text>
</comment>
<dbReference type="Proteomes" id="UP000632659">
    <property type="component" value="Unassembled WGS sequence"/>
</dbReference>
<sequence>MKKDEGRFTLQFNMRDPKEASAAKELNRYRHKAPFVAQAVWHYMNRSCREETGISREELRQIVIDIVKEYLKENTLAVIPENMEPKKELQKLDRETATSLKSSLSAFRRK</sequence>
<feature type="region of interest" description="Disordered" evidence="1">
    <location>
        <begin position="89"/>
        <end position="110"/>
    </location>
</feature>
<proteinExistence type="predicted"/>
<dbReference type="EMBL" id="JACRTL010000005">
    <property type="protein sequence ID" value="MBC8611369.1"/>
    <property type="molecule type" value="Genomic_DNA"/>
</dbReference>
<dbReference type="AlphaFoldDB" id="A0A8J6P8K7"/>
<dbReference type="RefSeq" id="WP_187536593.1">
    <property type="nucleotide sequence ID" value="NZ_JACRTL010000005.1"/>
</dbReference>
<feature type="compositionally biased region" description="Polar residues" evidence="1">
    <location>
        <begin position="97"/>
        <end position="110"/>
    </location>
</feature>
<evidence type="ECO:0000313" key="2">
    <source>
        <dbReference type="EMBL" id="MBC8611369.1"/>
    </source>
</evidence>
<evidence type="ECO:0000313" key="3">
    <source>
        <dbReference type="Proteomes" id="UP000632659"/>
    </source>
</evidence>
<organism evidence="2 3">
    <name type="scientific">Massiliimalia timonensis</name>
    <dbReference type="NCBI Taxonomy" id="1987501"/>
    <lineage>
        <taxon>Bacteria</taxon>
        <taxon>Bacillati</taxon>
        <taxon>Bacillota</taxon>
        <taxon>Clostridia</taxon>
        <taxon>Eubacteriales</taxon>
        <taxon>Oscillospiraceae</taxon>
        <taxon>Massiliimalia</taxon>
    </lineage>
</organism>
<evidence type="ECO:0000256" key="1">
    <source>
        <dbReference type="SAM" id="MobiDB-lite"/>
    </source>
</evidence>
<reference evidence="2" key="1">
    <citation type="submission" date="2020-08" db="EMBL/GenBank/DDBJ databases">
        <title>Genome public.</title>
        <authorList>
            <person name="Liu C."/>
            <person name="Sun Q."/>
        </authorList>
    </citation>
    <scope>NUCLEOTIDE SEQUENCE</scope>
    <source>
        <strain evidence="2">NSJ-15</strain>
    </source>
</reference>